<dbReference type="Proteomes" id="UP000680670">
    <property type="component" value="Unassembled WGS sequence"/>
</dbReference>
<dbReference type="InterPro" id="IPR006379">
    <property type="entry name" value="HAD-SF_hydro_IIB"/>
</dbReference>
<evidence type="ECO:0000313" key="1">
    <source>
        <dbReference type="EMBL" id="GIN94536.1"/>
    </source>
</evidence>
<dbReference type="SFLD" id="SFLDG01144">
    <property type="entry name" value="C2.B.4:_PGP_Like"/>
    <property type="match status" value="1"/>
</dbReference>
<keyword evidence="4" id="KW-1185">Reference proteome</keyword>
<evidence type="ECO:0000313" key="4">
    <source>
        <dbReference type="Proteomes" id="UP000680670"/>
    </source>
</evidence>
<dbReference type="Gene3D" id="3.30.1240.10">
    <property type="match status" value="1"/>
</dbReference>
<dbReference type="InterPro" id="IPR023214">
    <property type="entry name" value="HAD_sf"/>
</dbReference>
<evidence type="ECO:0000313" key="3">
    <source>
        <dbReference type="Proteomes" id="UP000287296"/>
    </source>
</evidence>
<dbReference type="PANTHER" id="PTHR10000:SF25">
    <property type="entry name" value="PHOSPHATASE YKRA-RELATED"/>
    <property type="match status" value="1"/>
</dbReference>
<dbReference type="NCBIfam" id="TIGR00099">
    <property type="entry name" value="Cof-subfamily"/>
    <property type="match status" value="1"/>
</dbReference>
<dbReference type="EMBL" id="QYTW02000003">
    <property type="protein sequence ID" value="RST60901.1"/>
    <property type="molecule type" value="Genomic_DNA"/>
</dbReference>
<dbReference type="SUPFAM" id="SSF56784">
    <property type="entry name" value="HAD-like"/>
    <property type="match status" value="1"/>
</dbReference>
<dbReference type="InterPro" id="IPR000150">
    <property type="entry name" value="Cof"/>
</dbReference>
<dbReference type="OrthoDB" id="9810101at2"/>
<dbReference type="RefSeq" id="WP_120115325.1">
    <property type="nucleotide sequence ID" value="NZ_BORI01000007.1"/>
</dbReference>
<sequence>MKKIVFFDIDGTLLDGDKNLPDSAKDAVHALQKNGIYTAIATGRAPFMISSLLKELNIDSYVCFNGQYVVFENKVIAATSISTEVLKDIEESANKHEHALVYLNENTLKTNAKNNDRIRKSLGSLKMAYPGYDPEFYIKKDIYQALLFTKENEAGYLTSLPEISFVRWHELSLDIMPKGGSKARGIRQLIARLGFRMEDVYAFGDGMNDIEMLQEVGTGVAMGNAHDIVKEHADFVTTDVENDGIVKGLKEVGLLADSFEAAPSPSRL</sequence>
<protein>
    <submittedName>
        <fullName evidence="2">Cof-type HAD-IIB family hydrolase</fullName>
    </submittedName>
    <submittedName>
        <fullName evidence="1">Phosphatase</fullName>
    </submittedName>
</protein>
<comment type="caution">
    <text evidence="2">The sequence shown here is derived from an EMBL/GenBank/DDBJ whole genome shotgun (WGS) entry which is preliminary data.</text>
</comment>
<reference evidence="1 4" key="2">
    <citation type="submission" date="2021-03" db="EMBL/GenBank/DDBJ databases">
        <title>Antimicrobial resistance genes in bacteria isolated from Japanese honey, and their potential for conferring macrolide and lincosamide resistance in the American foulbrood pathogen Paenibacillus larvae.</title>
        <authorList>
            <person name="Okamoto M."/>
            <person name="Kumagai M."/>
            <person name="Kanamori H."/>
            <person name="Takamatsu D."/>
        </authorList>
    </citation>
    <scope>NUCLEOTIDE SEQUENCE [LARGE SCALE GENOMIC DNA]</scope>
    <source>
        <strain evidence="1 4">J6TS1</strain>
    </source>
</reference>
<evidence type="ECO:0000313" key="2">
    <source>
        <dbReference type="EMBL" id="RST60901.1"/>
    </source>
</evidence>
<dbReference type="Pfam" id="PF08282">
    <property type="entry name" value="Hydrolase_3"/>
    <property type="match status" value="1"/>
</dbReference>
<dbReference type="SFLD" id="SFLDG01140">
    <property type="entry name" value="C2.B:_Phosphomannomutase_and_P"/>
    <property type="match status" value="1"/>
</dbReference>
<keyword evidence="2" id="KW-0378">Hydrolase</keyword>
<dbReference type="PANTHER" id="PTHR10000">
    <property type="entry name" value="PHOSPHOSERINE PHOSPHATASE"/>
    <property type="match status" value="1"/>
</dbReference>
<dbReference type="CDD" id="cd07517">
    <property type="entry name" value="HAD_HPP"/>
    <property type="match status" value="1"/>
</dbReference>
<dbReference type="SFLD" id="SFLDS00003">
    <property type="entry name" value="Haloacid_Dehalogenase"/>
    <property type="match status" value="1"/>
</dbReference>
<dbReference type="Proteomes" id="UP000287296">
    <property type="component" value="Unassembled WGS sequence"/>
</dbReference>
<dbReference type="NCBIfam" id="TIGR01484">
    <property type="entry name" value="HAD-SF-IIB"/>
    <property type="match status" value="1"/>
</dbReference>
<dbReference type="Gene3D" id="3.40.50.1000">
    <property type="entry name" value="HAD superfamily/HAD-like"/>
    <property type="match status" value="1"/>
</dbReference>
<accession>A0A429XC84</accession>
<dbReference type="EMBL" id="BORJ01000001">
    <property type="protein sequence ID" value="GIN94536.1"/>
    <property type="molecule type" value="Genomic_DNA"/>
</dbReference>
<dbReference type="GO" id="GO:0005829">
    <property type="term" value="C:cytosol"/>
    <property type="evidence" value="ECO:0007669"/>
    <property type="project" value="TreeGrafter"/>
</dbReference>
<dbReference type="AlphaFoldDB" id="A0A429XC84"/>
<gene>
    <name evidence="2" type="ORF">D5F11_006040</name>
    <name evidence="1" type="ORF">J6TS1_04060</name>
</gene>
<reference evidence="2 3" key="1">
    <citation type="submission" date="2018-12" db="EMBL/GenBank/DDBJ databases">
        <authorList>
            <person name="Sun L."/>
            <person name="Chen Z."/>
        </authorList>
    </citation>
    <scope>NUCLEOTIDE SEQUENCE [LARGE SCALE GENOMIC DNA]</scope>
    <source>
        <strain evidence="2 3">LMG 29736</strain>
    </source>
</reference>
<dbReference type="GO" id="GO:0000287">
    <property type="term" value="F:magnesium ion binding"/>
    <property type="evidence" value="ECO:0007669"/>
    <property type="project" value="TreeGrafter"/>
</dbReference>
<name>A0A429XC84_SIMTE</name>
<organism evidence="2 3">
    <name type="scientific">Siminovitchia terrae</name>
    <name type="common">Bacillus terrae</name>
    <dbReference type="NCBI Taxonomy" id="1914933"/>
    <lineage>
        <taxon>Bacteria</taxon>
        <taxon>Bacillati</taxon>
        <taxon>Bacillota</taxon>
        <taxon>Bacilli</taxon>
        <taxon>Bacillales</taxon>
        <taxon>Bacillaceae</taxon>
        <taxon>Siminovitchia</taxon>
    </lineage>
</organism>
<proteinExistence type="predicted"/>
<dbReference type="GO" id="GO:0016791">
    <property type="term" value="F:phosphatase activity"/>
    <property type="evidence" value="ECO:0007669"/>
    <property type="project" value="UniProtKB-ARBA"/>
</dbReference>
<dbReference type="PROSITE" id="PS01229">
    <property type="entry name" value="COF_2"/>
    <property type="match status" value="1"/>
</dbReference>
<dbReference type="InterPro" id="IPR036412">
    <property type="entry name" value="HAD-like_sf"/>
</dbReference>